<protein>
    <submittedName>
        <fullName evidence="2">Uncharacterized protein</fullName>
    </submittedName>
</protein>
<evidence type="ECO:0000256" key="1">
    <source>
        <dbReference type="SAM" id="MobiDB-lite"/>
    </source>
</evidence>
<reference evidence="2 3" key="1">
    <citation type="journal article" date="2012" name="Nat. Genet.">
        <title>The yak genome and adaptation to life at high altitude.</title>
        <authorList>
            <person name="Qiu Q."/>
            <person name="Zhang G."/>
            <person name="Ma T."/>
            <person name="Qian W."/>
            <person name="Wang J."/>
            <person name="Ye Z."/>
            <person name="Cao C."/>
            <person name="Hu Q."/>
            <person name="Kim J."/>
            <person name="Larkin D.M."/>
            <person name="Auvil L."/>
            <person name="Capitanu B."/>
            <person name="Ma J."/>
            <person name="Lewin H.A."/>
            <person name="Qian X."/>
            <person name="Lang Y."/>
            <person name="Zhou R."/>
            <person name="Wang L."/>
            <person name="Wang K."/>
            <person name="Xia J."/>
            <person name="Liao S."/>
            <person name="Pan S."/>
            <person name="Lu X."/>
            <person name="Hou H."/>
            <person name="Wang Y."/>
            <person name="Zang X."/>
            <person name="Yin Y."/>
            <person name="Ma H."/>
            <person name="Zhang J."/>
            <person name="Wang Z."/>
            <person name="Zhang Y."/>
            <person name="Zhang D."/>
            <person name="Yonezawa T."/>
            <person name="Hasegawa M."/>
            <person name="Zhong Y."/>
            <person name="Liu W."/>
            <person name="Zhang Y."/>
            <person name="Huang Z."/>
            <person name="Zhang S."/>
            <person name="Long R."/>
            <person name="Yang H."/>
            <person name="Wang J."/>
            <person name="Lenstra J.A."/>
            <person name="Cooper D.N."/>
            <person name="Wu Y."/>
            <person name="Wang J."/>
            <person name="Shi P."/>
            <person name="Wang J."/>
            <person name="Liu J."/>
        </authorList>
    </citation>
    <scope>NUCLEOTIDE SEQUENCE [LARGE SCALE GENOMIC DNA]</scope>
    <source>
        <strain evidence="3">yakQH1</strain>
    </source>
</reference>
<dbReference type="AlphaFoldDB" id="L8HRK9"/>
<proteinExistence type="predicted"/>
<feature type="region of interest" description="Disordered" evidence="1">
    <location>
        <begin position="401"/>
        <end position="424"/>
    </location>
</feature>
<evidence type="ECO:0000313" key="3">
    <source>
        <dbReference type="Proteomes" id="UP000011080"/>
    </source>
</evidence>
<feature type="region of interest" description="Disordered" evidence="1">
    <location>
        <begin position="437"/>
        <end position="460"/>
    </location>
</feature>
<dbReference type="EMBL" id="JH883260">
    <property type="protein sequence ID" value="ELR46930.1"/>
    <property type="molecule type" value="Genomic_DNA"/>
</dbReference>
<dbReference type="Proteomes" id="UP000011080">
    <property type="component" value="Unassembled WGS sequence"/>
</dbReference>
<organism evidence="2 3">
    <name type="scientific">Bos mutus</name>
    <name type="common">wild yak</name>
    <dbReference type="NCBI Taxonomy" id="72004"/>
    <lineage>
        <taxon>Eukaryota</taxon>
        <taxon>Metazoa</taxon>
        <taxon>Chordata</taxon>
        <taxon>Craniata</taxon>
        <taxon>Vertebrata</taxon>
        <taxon>Euteleostomi</taxon>
        <taxon>Mammalia</taxon>
        <taxon>Eutheria</taxon>
        <taxon>Laurasiatheria</taxon>
        <taxon>Artiodactyla</taxon>
        <taxon>Ruminantia</taxon>
        <taxon>Pecora</taxon>
        <taxon>Bovidae</taxon>
        <taxon>Bovinae</taxon>
        <taxon>Bos</taxon>
    </lineage>
</organism>
<gene>
    <name evidence="2" type="ORF">M91_06050</name>
</gene>
<name>L8HRK9_9CETA</name>
<evidence type="ECO:0000313" key="2">
    <source>
        <dbReference type="EMBL" id="ELR46930.1"/>
    </source>
</evidence>
<sequence length="460" mass="49372">MCVTVNEKTAKGKPSYASLQTVQMCSQWYCTEHNWDQRTCVLLPGSDDFASVERGVNVEGEGRRFLLLLLCPHLSQGRDSQKCDQITQMFAKHTDSQVLPLKDRFGGAQKSEFLISDLERRAQVLILTLAGSLPGNQPSDKAEWEQLESSPGKTLYFHGGQGVAGLGKHLHVKGSCDHFGGSPLFPTLFCGFAATSAQAHACRDQPSMTDLLEHDRLALTVCPLRVRGLALTVCPLRVRGLALTVCPLRVWHVRGLALTVCPLRVRGLALTVCPLRVRGLALTVCPLRVRGLALTVCPLRVRGLALTVCPLRVRADEVLVLYAALHAGAGPLARLSLTGTGSVRTCRRRGWGRRAAPGHALGRPAGACACACACASSSSSCARGGGGGGARCAWRTRAPSRTPTAELPRPCAHSSPEGAAPYLQGEKHSHEFLLVTRKGNSKGAGGRTEKTTVHRVHRKN</sequence>
<accession>L8HRK9</accession>